<evidence type="ECO:0000256" key="3">
    <source>
        <dbReference type="ARBA" id="ARBA00022475"/>
    </source>
</evidence>
<dbReference type="PANTHER" id="PTHR33452">
    <property type="entry name" value="OXIDOREDUCTASE CATD-RELATED"/>
    <property type="match status" value="1"/>
</dbReference>
<keyword evidence="3" id="KW-1003">Cell membrane</keyword>
<evidence type="ECO:0000256" key="6">
    <source>
        <dbReference type="ARBA" id="ARBA00023136"/>
    </source>
</evidence>
<comment type="caution">
    <text evidence="8">The sequence shown here is derived from an EMBL/GenBank/DDBJ whole genome shotgun (WGS) entry which is preliminary data.</text>
</comment>
<gene>
    <name evidence="8" type="ORF">V3330_19405</name>
</gene>
<comment type="subcellular location">
    <subcellularLocation>
        <location evidence="1">Cell membrane</location>
        <topology evidence="1">Multi-pass membrane protein</topology>
    </subcellularLocation>
</comment>
<dbReference type="PANTHER" id="PTHR33452:SF1">
    <property type="entry name" value="INNER MEMBRANE PROTEIN YPHA-RELATED"/>
    <property type="match status" value="1"/>
</dbReference>
<dbReference type="GO" id="GO:0005886">
    <property type="term" value="C:plasma membrane"/>
    <property type="evidence" value="ECO:0007669"/>
    <property type="project" value="UniProtKB-SubCell"/>
</dbReference>
<keyword evidence="9" id="KW-1185">Reference proteome</keyword>
<dbReference type="Pfam" id="PF07681">
    <property type="entry name" value="DoxX"/>
    <property type="match status" value="1"/>
</dbReference>
<proteinExistence type="inferred from homology"/>
<name>A0AAW9RLJ6_9GAMM</name>
<dbReference type="InterPro" id="IPR051907">
    <property type="entry name" value="DoxX-like_oxidoreductase"/>
</dbReference>
<evidence type="ECO:0000256" key="2">
    <source>
        <dbReference type="ARBA" id="ARBA00006679"/>
    </source>
</evidence>
<feature type="transmembrane region" description="Helical" evidence="7">
    <location>
        <begin position="70"/>
        <end position="88"/>
    </location>
</feature>
<feature type="transmembrane region" description="Helical" evidence="7">
    <location>
        <begin position="41"/>
        <end position="63"/>
    </location>
</feature>
<reference evidence="8 9" key="1">
    <citation type="submission" date="2024-02" db="EMBL/GenBank/DDBJ databases">
        <title>A novel Wenzhouxiangellaceae bacterium, isolated from coastal sediments.</title>
        <authorList>
            <person name="Du Z.-J."/>
            <person name="Ye Y.-Q."/>
            <person name="Zhang X.-Y."/>
        </authorList>
    </citation>
    <scope>NUCLEOTIDE SEQUENCE [LARGE SCALE GENOMIC DNA]</scope>
    <source>
        <strain evidence="8 9">CH-27</strain>
    </source>
</reference>
<organism evidence="8 9">
    <name type="scientific">Elongatibacter sediminis</name>
    <dbReference type="NCBI Taxonomy" id="3119006"/>
    <lineage>
        <taxon>Bacteria</taxon>
        <taxon>Pseudomonadati</taxon>
        <taxon>Pseudomonadota</taxon>
        <taxon>Gammaproteobacteria</taxon>
        <taxon>Chromatiales</taxon>
        <taxon>Wenzhouxiangellaceae</taxon>
        <taxon>Elongatibacter</taxon>
    </lineage>
</organism>
<accession>A0AAW9RLJ6</accession>
<dbReference type="AlphaFoldDB" id="A0AAW9RLJ6"/>
<keyword evidence="5 7" id="KW-1133">Transmembrane helix</keyword>
<comment type="similarity">
    <text evidence="2">Belongs to the DoxX family.</text>
</comment>
<dbReference type="RefSeq" id="WP_354697130.1">
    <property type="nucleotide sequence ID" value="NZ_JAZHOG010000021.1"/>
</dbReference>
<keyword evidence="6 7" id="KW-0472">Membrane</keyword>
<dbReference type="InterPro" id="IPR032808">
    <property type="entry name" value="DoxX"/>
</dbReference>
<evidence type="ECO:0000313" key="9">
    <source>
        <dbReference type="Proteomes" id="UP001359886"/>
    </source>
</evidence>
<dbReference type="EMBL" id="JAZHOG010000021">
    <property type="protein sequence ID" value="MEJ8569803.1"/>
    <property type="molecule type" value="Genomic_DNA"/>
</dbReference>
<evidence type="ECO:0000256" key="4">
    <source>
        <dbReference type="ARBA" id="ARBA00022692"/>
    </source>
</evidence>
<protein>
    <submittedName>
        <fullName evidence="8">DoxX family protein</fullName>
    </submittedName>
</protein>
<evidence type="ECO:0000256" key="5">
    <source>
        <dbReference type="ARBA" id="ARBA00022989"/>
    </source>
</evidence>
<feature type="transmembrane region" description="Helical" evidence="7">
    <location>
        <begin position="94"/>
        <end position="113"/>
    </location>
</feature>
<keyword evidence="4 7" id="KW-0812">Transmembrane</keyword>
<evidence type="ECO:0000256" key="7">
    <source>
        <dbReference type="SAM" id="Phobius"/>
    </source>
</evidence>
<evidence type="ECO:0000313" key="8">
    <source>
        <dbReference type="EMBL" id="MEJ8569803.1"/>
    </source>
</evidence>
<sequence>MRVVTGIVFIGHGAPKLGLVGERTLSGTAGFLEGIGVPFPMAAAFLVAFFETFGGACLVIGLLTRMWSAGLAFAMLIAVILVHLPHGMFGDGGYQWALLLMACSLALVIEGAGKASLDRAMTR</sequence>
<evidence type="ECO:0000256" key="1">
    <source>
        <dbReference type="ARBA" id="ARBA00004651"/>
    </source>
</evidence>
<dbReference type="Proteomes" id="UP001359886">
    <property type="component" value="Unassembled WGS sequence"/>
</dbReference>